<dbReference type="Gene3D" id="3.30.40.10">
    <property type="entry name" value="Zinc/RING finger domain, C3HC4 (zinc finger)"/>
    <property type="match status" value="1"/>
</dbReference>
<organism evidence="7 8">
    <name type="scientific">Pestalotiopsis fici (strain W106-1 / CGMCC3.15140)</name>
    <dbReference type="NCBI Taxonomy" id="1229662"/>
    <lineage>
        <taxon>Eukaryota</taxon>
        <taxon>Fungi</taxon>
        <taxon>Dikarya</taxon>
        <taxon>Ascomycota</taxon>
        <taxon>Pezizomycotina</taxon>
        <taxon>Sordariomycetes</taxon>
        <taxon>Xylariomycetidae</taxon>
        <taxon>Amphisphaeriales</taxon>
        <taxon>Sporocadaceae</taxon>
        <taxon>Pestalotiopsis</taxon>
    </lineage>
</organism>
<feature type="compositionally biased region" description="Polar residues" evidence="5">
    <location>
        <begin position="307"/>
        <end position="323"/>
    </location>
</feature>
<sequence length="958" mass="103679">MDLACLELGSRSRYCRSVHPGLQLCLSVPHDITHSPAAKKSRLQATTGPGHLASPKHWISAQTFPNFTASPLRVAFAAVPRLPKRRLFCLSFNLFKSIGSAGVAALVRLSNNSFPVRLSQGFCLLRKKGIRSCWEQHKLKQADCWFLNALGLSPSPPKIEVLHRLGHMHPTAAFDCPGEGHCKGLRSEYFGVPSAQPPTPKQTPTSVVFPSPVFETPRNNVSSFEGFATGTPRFAEEYSVFDNTPNSNLQGADTPLADISVSNPYQTPLVQKRSFFSGDIASQIATHVNHLSPNPNLPLPPVDPSRRLQSSHSLLETVSSDQDGISPLGFQDPPTKKPRQTLEEIQAQQTLTPPPTAHKGARKLAPKLQMNTLQNEDSYPPGFVLGTPQQSALPNFVTTPTDMFMYPLSAPATAPVYTDTRPFWDNDASMNGMDYSFGVGNSAMFPAQGHRPMSSYDWGRANEMFQDTGIIPQQPLQAHESNVPARRERLLAPKPPSAPPLLEAGSQDTAMLGNSFIGSWDGSFGLVNSGEGVDPGLLFSRPQSSNMAPTNANPTTQNPVPIQPMPQTTPVPIAPKPPQQTSVRRANSIKEIKPSKRAERAAASSPIKPSVRPALSRSASENKGRRAALPALAPAARPVPKQSIGSRPSSQGSRGSGRISPLKSHHRLSSLSSIPESVTPKMTRASIKFTIDSHGRARAETTMVPVSDDEDATPKAIRTTKEVRPLSSGWDTSGEDESSEDDDPIIIPSRNQSFALPDPNKPTSTHPFQSSRRSVSEQGPNSSLGIYLNEPNISVADIDSDAETEVYEPQGSRGDAASELRKVVQDRQKRISLNTNQLYAPGPRSSASTVSPTSFTEASILTPSSHANAVRCVCRRIESPHNSDGFMIQCEACEYWLHGKCTNTGSDNVPSVYICAFCGETPTAYGIPKHQAGRSNGEKPSRKSASSPLAHKSFKSFR</sequence>
<feature type="region of interest" description="Disordered" evidence="5">
    <location>
        <begin position="289"/>
        <end position="341"/>
    </location>
</feature>
<evidence type="ECO:0000256" key="4">
    <source>
        <dbReference type="PROSITE-ProRule" id="PRU00146"/>
    </source>
</evidence>
<feature type="compositionally biased region" description="Basic and acidic residues" evidence="5">
    <location>
        <begin position="588"/>
        <end position="600"/>
    </location>
</feature>
<feature type="region of interest" description="Disordered" evidence="5">
    <location>
        <begin position="929"/>
        <end position="958"/>
    </location>
</feature>
<reference evidence="8" key="1">
    <citation type="journal article" date="2015" name="BMC Genomics">
        <title>Genomic and transcriptomic analysis of the endophytic fungus Pestalotiopsis fici reveals its lifestyle and high potential for synthesis of natural products.</title>
        <authorList>
            <person name="Wang X."/>
            <person name="Zhang X."/>
            <person name="Liu L."/>
            <person name="Xiang M."/>
            <person name="Wang W."/>
            <person name="Sun X."/>
            <person name="Che Y."/>
            <person name="Guo L."/>
            <person name="Liu G."/>
            <person name="Guo L."/>
            <person name="Wang C."/>
            <person name="Yin W.B."/>
            <person name="Stadler M."/>
            <person name="Zhang X."/>
            <person name="Liu X."/>
        </authorList>
    </citation>
    <scope>NUCLEOTIDE SEQUENCE [LARGE SCALE GENOMIC DNA]</scope>
    <source>
        <strain evidence="8">W106-1 / CGMCC3.15140</strain>
    </source>
</reference>
<keyword evidence="8" id="KW-1185">Reference proteome</keyword>
<dbReference type="KEGG" id="pfy:PFICI_02245"/>
<gene>
    <name evidence="7" type="ORF">PFICI_02245</name>
</gene>
<evidence type="ECO:0000313" key="7">
    <source>
        <dbReference type="EMBL" id="ETS84220.1"/>
    </source>
</evidence>
<proteinExistence type="predicted"/>
<feature type="compositionally biased region" description="Polar residues" evidence="5">
    <location>
        <begin position="761"/>
        <end position="784"/>
    </location>
</feature>
<dbReference type="HOGENOM" id="CLU_007079_0_0_1"/>
<evidence type="ECO:0000259" key="6">
    <source>
        <dbReference type="PROSITE" id="PS50016"/>
    </source>
</evidence>
<dbReference type="InParanoid" id="W3XDW1"/>
<dbReference type="STRING" id="1229662.W3XDW1"/>
<evidence type="ECO:0000313" key="8">
    <source>
        <dbReference type="Proteomes" id="UP000030651"/>
    </source>
</evidence>
<dbReference type="GO" id="GO:0008270">
    <property type="term" value="F:zinc ion binding"/>
    <property type="evidence" value="ECO:0007669"/>
    <property type="project" value="UniProtKB-KW"/>
</dbReference>
<dbReference type="Proteomes" id="UP000030651">
    <property type="component" value="Unassembled WGS sequence"/>
</dbReference>
<dbReference type="eggNOG" id="KOG1844">
    <property type="taxonomic scope" value="Eukaryota"/>
</dbReference>
<evidence type="ECO:0000256" key="3">
    <source>
        <dbReference type="ARBA" id="ARBA00022833"/>
    </source>
</evidence>
<dbReference type="InterPro" id="IPR019786">
    <property type="entry name" value="Zinc_finger_PHD-type_CS"/>
</dbReference>
<evidence type="ECO:0000256" key="2">
    <source>
        <dbReference type="ARBA" id="ARBA00022771"/>
    </source>
</evidence>
<dbReference type="PROSITE" id="PS50016">
    <property type="entry name" value="ZF_PHD_2"/>
    <property type="match status" value="1"/>
</dbReference>
<dbReference type="Pfam" id="PF20826">
    <property type="entry name" value="PHD_5"/>
    <property type="match status" value="1"/>
</dbReference>
<dbReference type="AlphaFoldDB" id="W3XDW1"/>
<name>W3XDW1_PESFW</name>
<feature type="compositionally biased region" description="Acidic residues" evidence="5">
    <location>
        <begin position="733"/>
        <end position="744"/>
    </location>
</feature>
<keyword evidence="1" id="KW-0479">Metal-binding</keyword>
<dbReference type="SUPFAM" id="SSF57903">
    <property type="entry name" value="FYVE/PHD zinc finger"/>
    <property type="match status" value="1"/>
</dbReference>
<accession>W3XDW1</accession>
<feature type="domain" description="PHD-type" evidence="6">
    <location>
        <begin position="869"/>
        <end position="921"/>
    </location>
</feature>
<dbReference type="RefSeq" id="XP_007829017.1">
    <property type="nucleotide sequence ID" value="XM_007830826.1"/>
</dbReference>
<dbReference type="SMART" id="SM00249">
    <property type="entry name" value="PHD"/>
    <property type="match status" value="1"/>
</dbReference>
<dbReference type="OrthoDB" id="419183at2759"/>
<keyword evidence="2 4" id="KW-0863">Zinc-finger</keyword>
<keyword evidence="3" id="KW-0862">Zinc</keyword>
<dbReference type="InterPro" id="IPR019787">
    <property type="entry name" value="Znf_PHD-finger"/>
</dbReference>
<feature type="region of interest" description="Disordered" evidence="5">
    <location>
        <begin position="535"/>
        <end position="788"/>
    </location>
</feature>
<feature type="compositionally biased region" description="Pro residues" evidence="5">
    <location>
        <begin position="561"/>
        <end position="578"/>
    </location>
</feature>
<evidence type="ECO:0000256" key="5">
    <source>
        <dbReference type="SAM" id="MobiDB-lite"/>
    </source>
</evidence>
<feature type="compositionally biased region" description="Polar residues" evidence="5">
    <location>
        <begin position="541"/>
        <end position="560"/>
    </location>
</feature>
<feature type="compositionally biased region" description="Low complexity" evidence="5">
    <location>
        <begin position="627"/>
        <end position="662"/>
    </location>
</feature>
<dbReference type="GeneID" id="19267258"/>
<dbReference type="EMBL" id="KI912110">
    <property type="protein sequence ID" value="ETS84220.1"/>
    <property type="molecule type" value="Genomic_DNA"/>
</dbReference>
<dbReference type="PROSITE" id="PS01359">
    <property type="entry name" value="ZF_PHD_1"/>
    <property type="match status" value="1"/>
</dbReference>
<dbReference type="InterPro" id="IPR013083">
    <property type="entry name" value="Znf_RING/FYVE/PHD"/>
</dbReference>
<protein>
    <recommendedName>
        <fullName evidence="6">PHD-type domain-containing protein</fullName>
    </recommendedName>
</protein>
<evidence type="ECO:0000256" key="1">
    <source>
        <dbReference type="ARBA" id="ARBA00022723"/>
    </source>
</evidence>
<dbReference type="InterPro" id="IPR011011">
    <property type="entry name" value="Znf_FYVE_PHD"/>
</dbReference>
<dbReference type="InterPro" id="IPR001965">
    <property type="entry name" value="Znf_PHD"/>
</dbReference>
<dbReference type="OMA" id="GGHLMIQ"/>